<dbReference type="PANTHER" id="PTHR30319:SF1">
    <property type="entry name" value="TRANSCRIPTIONAL REPRESSOR PAAX"/>
    <property type="match status" value="1"/>
</dbReference>
<dbReference type="EMBL" id="BORJ01000002">
    <property type="protein sequence ID" value="GIN95169.1"/>
    <property type="molecule type" value="Genomic_DNA"/>
</dbReference>
<dbReference type="GO" id="GO:0006351">
    <property type="term" value="P:DNA-templated transcription"/>
    <property type="evidence" value="ECO:0007669"/>
    <property type="project" value="InterPro"/>
</dbReference>
<dbReference type="AlphaFoldDB" id="A0A429X1K7"/>
<comment type="caution">
    <text evidence="5">The sequence shown here is derived from an EMBL/GenBank/DDBJ whole genome shotgun (WGS) entry which is preliminary data.</text>
</comment>
<dbReference type="Pfam" id="PF08223">
    <property type="entry name" value="PaaX_C"/>
    <property type="match status" value="1"/>
</dbReference>
<dbReference type="Pfam" id="PF20803">
    <property type="entry name" value="PaaX_M"/>
    <property type="match status" value="1"/>
</dbReference>
<evidence type="ECO:0000259" key="3">
    <source>
        <dbReference type="Pfam" id="PF20803"/>
    </source>
</evidence>
<evidence type="ECO:0000313" key="6">
    <source>
        <dbReference type="Proteomes" id="UP000287296"/>
    </source>
</evidence>
<dbReference type="Gene3D" id="3.30.70.2650">
    <property type="match status" value="1"/>
</dbReference>
<evidence type="ECO:0000259" key="2">
    <source>
        <dbReference type="Pfam" id="PF08223"/>
    </source>
</evidence>
<organism evidence="5 6">
    <name type="scientific">Siminovitchia terrae</name>
    <name type="common">Bacillus terrae</name>
    <dbReference type="NCBI Taxonomy" id="1914933"/>
    <lineage>
        <taxon>Bacteria</taxon>
        <taxon>Bacillati</taxon>
        <taxon>Bacillota</taxon>
        <taxon>Bacilli</taxon>
        <taxon>Bacillales</taxon>
        <taxon>Bacillaceae</taxon>
        <taxon>Siminovitchia</taxon>
    </lineage>
</organism>
<dbReference type="OrthoDB" id="2270427at2"/>
<feature type="domain" description="Transcriptional repressor PaaX-like C-terminal" evidence="2">
    <location>
        <begin position="173"/>
        <end position="265"/>
    </location>
</feature>
<gene>
    <name evidence="5" type="ORF">D5F11_024895</name>
    <name evidence="4" type="ORF">J6TS1_10390</name>
</gene>
<dbReference type="Proteomes" id="UP000287296">
    <property type="component" value="Unassembled WGS sequence"/>
</dbReference>
<proteinExistence type="predicted"/>
<accession>A0A429X1K7</accession>
<dbReference type="PIRSF" id="PIRSF020623">
    <property type="entry name" value="PaaX"/>
    <property type="match status" value="1"/>
</dbReference>
<name>A0A429X1K7_SIMTE</name>
<evidence type="ECO:0000313" key="7">
    <source>
        <dbReference type="Proteomes" id="UP000680670"/>
    </source>
</evidence>
<dbReference type="Gene3D" id="1.20.58.1460">
    <property type="match status" value="1"/>
</dbReference>
<feature type="domain" description="Transcriptional repressor PaaX-like N-terminal" evidence="1">
    <location>
        <begin position="3"/>
        <end position="71"/>
    </location>
</feature>
<feature type="domain" description="Transcriptional repressor PaaX-like central Cas2-like" evidence="3">
    <location>
        <begin position="89"/>
        <end position="168"/>
    </location>
</feature>
<reference evidence="5 6" key="1">
    <citation type="submission" date="2018-12" db="EMBL/GenBank/DDBJ databases">
        <authorList>
            <person name="Sun L."/>
            <person name="Chen Z."/>
        </authorList>
    </citation>
    <scope>NUCLEOTIDE SEQUENCE [LARGE SCALE GENOMIC DNA]</scope>
    <source>
        <strain evidence="5 6">LMG 29736</strain>
    </source>
</reference>
<dbReference type="InterPro" id="IPR036388">
    <property type="entry name" value="WH-like_DNA-bd_sf"/>
</dbReference>
<dbReference type="InterPro" id="IPR012906">
    <property type="entry name" value="PaaX-like_N"/>
</dbReference>
<sequence length="292" mass="34479">MKPRGLMFTLFGEYIQHYGGEIWIGSMIRLMSHFGLSESSCRGATLRMVQQGFFESRKIGNKSYYSLTNKGKRSMLDGVSRVYTTPIDNWDGFWRIYTYSVPEEMREVRNQLRKELMWLGFGPISNSVWATPNPLEKQVMEMVNDHHLNDYGILFTSSSFVSHDNQEIINKGWDMKKIESKHLEFMDKYGEKYEQLKEGAWHNSLTDEQCFIIRTEVVHEYRKFLFFDPNFPVDLLPKDWIGFKARELFFNIHQLIAIPAIRYFESNFEQAPDTNPVFDRNRAINPFINSIE</sequence>
<reference evidence="4 7" key="2">
    <citation type="submission" date="2021-03" db="EMBL/GenBank/DDBJ databases">
        <title>Antimicrobial resistance genes in bacteria isolated from Japanese honey, and their potential for conferring macrolide and lincosamide resistance in the American foulbrood pathogen Paenibacillus larvae.</title>
        <authorList>
            <person name="Okamoto M."/>
            <person name="Kumagai M."/>
            <person name="Kanamori H."/>
            <person name="Takamatsu D."/>
        </authorList>
    </citation>
    <scope>NUCLEOTIDE SEQUENCE [LARGE SCALE GENOMIC DNA]</scope>
    <source>
        <strain evidence="4 7">J6TS1</strain>
    </source>
</reference>
<dbReference type="RefSeq" id="WP_120119585.1">
    <property type="nucleotide sequence ID" value="NZ_BORI01000001.1"/>
</dbReference>
<dbReference type="Pfam" id="PF07848">
    <property type="entry name" value="PaaX"/>
    <property type="match status" value="1"/>
</dbReference>
<dbReference type="InterPro" id="IPR011965">
    <property type="entry name" value="PaaX_trns_reg"/>
</dbReference>
<dbReference type="Proteomes" id="UP000680670">
    <property type="component" value="Unassembled WGS sequence"/>
</dbReference>
<keyword evidence="7" id="KW-1185">Reference proteome</keyword>
<dbReference type="InterPro" id="IPR036390">
    <property type="entry name" value="WH_DNA-bd_sf"/>
</dbReference>
<protein>
    <submittedName>
        <fullName evidence="5">Phenylacetic acid degradation operon negative regulatory protein PaaX</fullName>
    </submittedName>
</protein>
<evidence type="ECO:0000259" key="1">
    <source>
        <dbReference type="Pfam" id="PF07848"/>
    </source>
</evidence>
<evidence type="ECO:0000313" key="4">
    <source>
        <dbReference type="EMBL" id="GIN95169.1"/>
    </source>
</evidence>
<dbReference type="InterPro" id="IPR013225">
    <property type="entry name" value="PaaX_C"/>
</dbReference>
<dbReference type="PANTHER" id="PTHR30319">
    <property type="entry name" value="PHENYLACETIC ACID REGULATOR-RELATED TRANSCRIPTIONAL REPRESSOR"/>
    <property type="match status" value="1"/>
</dbReference>
<evidence type="ECO:0000313" key="5">
    <source>
        <dbReference type="EMBL" id="RST57020.1"/>
    </source>
</evidence>
<dbReference type="InterPro" id="IPR048846">
    <property type="entry name" value="PaaX-like_central"/>
</dbReference>
<dbReference type="EMBL" id="QYTW02000046">
    <property type="protein sequence ID" value="RST57020.1"/>
    <property type="molecule type" value="Genomic_DNA"/>
</dbReference>
<dbReference type="SUPFAM" id="SSF46785">
    <property type="entry name" value="Winged helix' DNA-binding domain"/>
    <property type="match status" value="1"/>
</dbReference>
<dbReference type="Gene3D" id="1.10.10.10">
    <property type="entry name" value="Winged helix-like DNA-binding domain superfamily/Winged helix DNA-binding domain"/>
    <property type="match status" value="1"/>
</dbReference>